<comment type="function">
    <text evidence="5 6">Cell division protein that is involved in the assembly of the Z ring. May serve as a membrane anchor for the Z ring.</text>
</comment>
<dbReference type="PATRIC" id="fig|1619039.3.peg.730"/>
<evidence type="ECO:0000256" key="3">
    <source>
        <dbReference type="ARBA" id="ARBA00023136"/>
    </source>
</evidence>
<dbReference type="Gene3D" id="3.30.420.40">
    <property type="match status" value="1"/>
</dbReference>
<dbReference type="AlphaFoldDB" id="A0A0G1A746"/>
<keyword evidence="3 5" id="KW-0472">Membrane</keyword>
<dbReference type="InterPro" id="IPR003494">
    <property type="entry name" value="SHS2_FtsA"/>
</dbReference>
<gene>
    <name evidence="5" type="primary">ftsA</name>
    <name evidence="8" type="ORF">UV20_C0005G0037</name>
</gene>
<reference evidence="8 9" key="1">
    <citation type="journal article" date="2015" name="Nature">
        <title>rRNA introns, odd ribosomes, and small enigmatic genomes across a large radiation of phyla.</title>
        <authorList>
            <person name="Brown C.T."/>
            <person name="Hug L.A."/>
            <person name="Thomas B.C."/>
            <person name="Sharon I."/>
            <person name="Castelle C.J."/>
            <person name="Singh A."/>
            <person name="Wilkins M.J."/>
            <person name="Williams K.H."/>
            <person name="Banfield J.F."/>
        </authorList>
    </citation>
    <scope>NUCLEOTIDE SEQUENCE [LARGE SCALE GENOMIC DNA]</scope>
</reference>
<dbReference type="Pfam" id="PF02491">
    <property type="entry name" value="SHS2_FTSA"/>
    <property type="match status" value="1"/>
</dbReference>
<dbReference type="InterPro" id="IPR020823">
    <property type="entry name" value="Cell_div_FtsA"/>
</dbReference>
<evidence type="ECO:0000256" key="6">
    <source>
        <dbReference type="PIRNR" id="PIRNR003101"/>
    </source>
</evidence>
<dbReference type="CDD" id="cd24048">
    <property type="entry name" value="ASKHA_NBD_FtsA"/>
    <property type="match status" value="1"/>
</dbReference>
<evidence type="ECO:0000256" key="4">
    <source>
        <dbReference type="ARBA" id="ARBA00023306"/>
    </source>
</evidence>
<dbReference type="NCBIfam" id="TIGR01174">
    <property type="entry name" value="ftsA"/>
    <property type="match status" value="1"/>
</dbReference>
<sequence length="421" mass="44983">MVFRRNSKQDEIIAGLDVGSTAVRLAVGQIVPVNDKKELHIIGAAEAPAEGVHRGVVTSIEDAVSSISACLEKAEQMTGVPISRAWVGISGSHIISEESKGVIAVAKADGEISEEEVERAIEAARTVATPLNYEILHVIPKSYTVDGQVGIKDPIGMTGVRLEVDTQIIQGLSSQIKNLTKAVYRTSLEINDLVLSILATAEAVATDKQKDLGVAVVNLGGATTSVVIFEEGDILDTAVLPIGSEHISADLAIGLRTSIDAADRLKLEYGSAVSKDIGKKEEIDLFDLGSAEHELVSLKFASEIIEARVEEIMDKVESIFKKIGRSGVLPAGVIFTGGGAKLNGLIEVAKRKLRLPATLGYPLNITSVTDKVNDLSFTTAIGLVKWGMMSELSQEKNNFGNLVSRFGKVNPLKRLIGFFRF</sequence>
<dbReference type="InterPro" id="IPR050696">
    <property type="entry name" value="FtsA/MreB"/>
</dbReference>
<proteinExistence type="inferred from homology"/>
<dbReference type="PIRSF" id="PIRSF003101">
    <property type="entry name" value="FtsA"/>
    <property type="match status" value="1"/>
</dbReference>
<dbReference type="InterPro" id="IPR043129">
    <property type="entry name" value="ATPase_NBD"/>
</dbReference>
<evidence type="ECO:0000313" key="8">
    <source>
        <dbReference type="EMBL" id="KKS56872.1"/>
    </source>
</evidence>
<name>A0A0G1A746_9BACT</name>
<evidence type="ECO:0000313" key="9">
    <source>
        <dbReference type="Proteomes" id="UP000034837"/>
    </source>
</evidence>
<dbReference type="GO" id="GO:0043093">
    <property type="term" value="P:FtsZ-dependent cytokinesis"/>
    <property type="evidence" value="ECO:0007669"/>
    <property type="project" value="UniProtKB-UniRule"/>
</dbReference>
<dbReference type="GO" id="GO:0032153">
    <property type="term" value="C:cell division site"/>
    <property type="evidence" value="ECO:0007669"/>
    <property type="project" value="UniProtKB-UniRule"/>
</dbReference>
<evidence type="ECO:0000256" key="5">
    <source>
        <dbReference type="HAMAP-Rule" id="MF_02033"/>
    </source>
</evidence>
<keyword evidence="2 5" id="KW-0132">Cell division</keyword>
<comment type="caution">
    <text evidence="8">The sequence shown here is derived from an EMBL/GenBank/DDBJ whole genome shotgun (WGS) entry which is preliminary data.</text>
</comment>
<comment type="subcellular location">
    <subcellularLocation>
        <location evidence="5">Cell membrane</location>
        <topology evidence="5">Peripheral membrane protein</topology>
        <orientation evidence="5">Cytoplasmic side</orientation>
    </subcellularLocation>
    <text evidence="5">Localizes to the Z ring in an FtsZ-dependent manner. Targeted to the membrane through a conserved C-terminal amphipathic helix.</text>
</comment>
<protein>
    <recommendedName>
        <fullName evidence="5 6">Cell division protein FtsA</fullName>
    </recommendedName>
</protein>
<evidence type="ECO:0000256" key="1">
    <source>
        <dbReference type="ARBA" id="ARBA00022475"/>
    </source>
</evidence>
<evidence type="ECO:0000259" key="7">
    <source>
        <dbReference type="SMART" id="SM00842"/>
    </source>
</evidence>
<keyword evidence="4 5" id="KW-0131">Cell cycle</keyword>
<comment type="subunit">
    <text evidence="5">Self-interacts. Interacts with FtsZ.</text>
</comment>
<dbReference type="GO" id="GO:0009898">
    <property type="term" value="C:cytoplasmic side of plasma membrane"/>
    <property type="evidence" value="ECO:0007669"/>
    <property type="project" value="UniProtKB-UniRule"/>
</dbReference>
<dbReference type="PANTHER" id="PTHR32432">
    <property type="entry name" value="CELL DIVISION PROTEIN FTSA-RELATED"/>
    <property type="match status" value="1"/>
</dbReference>
<keyword evidence="1 5" id="KW-1003">Cell membrane</keyword>
<dbReference type="Proteomes" id="UP000034837">
    <property type="component" value="Unassembled WGS sequence"/>
</dbReference>
<dbReference type="SMART" id="SM00842">
    <property type="entry name" value="FtsA"/>
    <property type="match status" value="1"/>
</dbReference>
<feature type="domain" description="SHS2" evidence="7">
    <location>
        <begin position="13"/>
        <end position="204"/>
    </location>
</feature>
<evidence type="ECO:0000256" key="2">
    <source>
        <dbReference type="ARBA" id="ARBA00022618"/>
    </source>
</evidence>
<dbReference type="SUPFAM" id="SSF53067">
    <property type="entry name" value="Actin-like ATPase domain"/>
    <property type="match status" value="2"/>
</dbReference>
<organism evidence="8 9">
    <name type="scientific">Candidatus Magasanikbacteria bacterium GW2011_GWA2_42_32</name>
    <dbReference type="NCBI Taxonomy" id="1619039"/>
    <lineage>
        <taxon>Bacteria</taxon>
        <taxon>Candidatus Magasanikiibacteriota</taxon>
    </lineage>
</organism>
<comment type="similarity">
    <text evidence="5 6">Belongs to the FtsA/MreB family.</text>
</comment>
<dbReference type="Gene3D" id="3.30.1490.110">
    <property type="match status" value="1"/>
</dbReference>
<accession>A0A0G1A746</accession>
<dbReference type="PANTHER" id="PTHR32432:SF4">
    <property type="entry name" value="CELL DIVISION PROTEIN FTSA"/>
    <property type="match status" value="1"/>
</dbReference>
<dbReference type="HAMAP" id="MF_02033">
    <property type="entry name" value="FtsA"/>
    <property type="match status" value="1"/>
</dbReference>
<dbReference type="Pfam" id="PF14450">
    <property type="entry name" value="FtsA"/>
    <property type="match status" value="1"/>
</dbReference>
<dbReference type="EMBL" id="LCDO01000005">
    <property type="protein sequence ID" value="KKS56872.1"/>
    <property type="molecule type" value="Genomic_DNA"/>
</dbReference>